<comment type="similarity">
    <text evidence="1">Belongs to the short-chain dehydrogenases/reductases (SDR) family.</text>
</comment>
<dbReference type="PANTHER" id="PTHR43669:SF15">
    <property type="entry name" value="OXIDOREDUCTASE, SHORT-CHAIN DEHYDROGENASE_REDUCTASE FAMILY (AFU_ORTHOLOGUE AFUA_1G01330)"/>
    <property type="match status" value="1"/>
</dbReference>
<proteinExistence type="inferred from homology"/>
<dbReference type="OrthoDB" id="37659at2759"/>
<organism evidence="3 4">
    <name type="scientific">Aspergillus coremiiformis</name>
    <dbReference type="NCBI Taxonomy" id="138285"/>
    <lineage>
        <taxon>Eukaryota</taxon>
        <taxon>Fungi</taxon>
        <taxon>Dikarya</taxon>
        <taxon>Ascomycota</taxon>
        <taxon>Pezizomycotina</taxon>
        <taxon>Eurotiomycetes</taxon>
        <taxon>Eurotiomycetidae</taxon>
        <taxon>Eurotiales</taxon>
        <taxon>Aspergillaceae</taxon>
        <taxon>Aspergillus</taxon>
        <taxon>Aspergillus subgen. Circumdati</taxon>
    </lineage>
</organism>
<dbReference type="GO" id="GO:0016491">
    <property type="term" value="F:oxidoreductase activity"/>
    <property type="evidence" value="ECO:0007669"/>
    <property type="project" value="UniProtKB-KW"/>
</dbReference>
<accession>A0A5N6YVP9</accession>
<dbReference type="Proteomes" id="UP000327118">
    <property type="component" value="Unassembled WGS sequence"/>
</dbReference>
<protein>
    <recommendedName>
        <fullName evidence="5">SDR family NAD(P)-dependent oxidoreductase</fullName>
    </recommendedName>
</protein>
<keyword evidence="4" id="KW-1185">Reference proteome</keyword>
<name>A0A5N6YVP9_9EURO</name>
<evidence type="ECO:0000256" key="2">
    <source>
        <dbReference type="ARBA" id="ARBA00023002"/>
    </source>
</evidence>
<evidence type="ECO:0000313" key="4">
    <source>
        <dbReference type="Proteomes" id="UP000327118"/>
    </source>
</evidence>
<dbReference type="Gene3D" id="3.40.50.720">
    <property type="entry name" value="NAD(P)-binding Rossmann-like Domain"/>
    <property type="match status" value="1"/>
</dbReference>
<evidence type="ECO:0008006" key="5">
    <source>
        <dbReference type="Google" id="ProtNLM"/>
    </source>
</evidence>
<dbReference type="EMBL" id="ML739298">
    <property type="protein sequence ID" value="KAE8349517.1"/>
    <property type="molecule type" value="Genomic_DNA"/>
</dbReference>
<gene>
    <name evidence="3" type="ORF">BDV28DRAFT_151807</name>
</gene>
<dbReference type="SUPFAM" id="SSF51735">
    <property type="entry name" value="NAD(P)-binding Rossmann-fold domains"/>
    <property type="match status" value="1"/>
</dbReference>
<dbReference type="InterPro" id="IPR002347">
    <property type="entry name" value="SDR_fam"/>
</dbReference>
<evidence type="ECO:0000256" key="1">
    <source>
        <dbReference type="ARBA" id="ARBA00006484"/>
    </source>
</evidence>
<reference evidence="4" key="1">
    <citation type="submission" date="2019-04" db="EMBL/GenBank/DDBJ databases">
        <title>Friends and foes A comparative genomics studyof 23 Aspergillus species from section Flavi.</title>
        <authorList>
            <consortium name="DOE Joint Genome Institute"/>
            <person name="Kjaerbolling I."/>
            <person name="Vesth T."/>
            <person name="Frisvad J.C."/>
            <person name="Nybo J.L."/>
            <person name="Theobald S."/>
            <person name="Kildgaard S."/>
            <person name="Isbrandt T."/>
            <person name="Kuo A."/>
            <person name="Sato A."/>
            <person name="Lyhne E.K."/>
            <person name="Kogle M.E."/>
            <person name="Wiebenga A."/>
            <person name="Kun R.S."/>
            <person name="Lubbers R.J."/>
            <person name="Makela M.R."/>
            <person name="Barry K."/>
            <person name="Chovatia M."/>
            <person name="Clum A."/>
            <person name="Daum C."/>
            <person name="Haridas S."/>
            <person name="He G."/>
            <person name="LaButti K."/>
            <person name="Lipzen A."/>
            <person name="Mondo S."/>
            <person name="Riley R."/>
            <person name="Salamov A."/>
            <person name="Simmons B.A."/>
            <person name="Magnuson J.K."/>
            <person name="Henrissat B."/>
            <person name="Mortensen U.H."/>
            <person name="Larsen T.O."/>
            <person name="Devries R.P."/>
            <person name="Grigoriev I.V."/>
            <person name="Machida M."/>
            <person name="Baker S.E."/>
            <person name="Andersen M.R."/>
        </authorList>
    </citation>
    <scope>NUCLEOTIDE SEQUENCE [LARGE SCALE GENOMIC DNA]</scope>
    <source>
        <strain evidence="4">CBS 553.77</strain>
    </source>
</reference>
<dbReference type="AlphaFoldDB" id="A0A5N6YVP9"/>
<dbReference type="PANTHER" id="PTHR43669">
    <property type="entry name" value="5-KETO-D-GLUCONATE 5-REDUCTASE"/>
    <property type="match status" value="1"/>
</dbReference>
<keyword evidence="2" id="KW-0560">Oxidoreductase</keyword>
<dbReference type="InterPro" id="IPR036291">
    <property type="entry name" value="NAD(P)-bd_dom_sf"/>
</dbReference>
<sequence>MAFPYRHFLLVGATSGIGRAMADRLIANGAKVTAVGRRQERLDEFVRQHGEDKAQAMAFDIGKTEQAPQFAKDVFTKYPDIGCLQAGKDQVIVGQLTFHEIMNKRRVLFEDLAKLFGPV</sequence>
<dbReference type="Pfam" id="PF00106">
    <property type="entry name" value="adh_short"/>
    <property type="match status" value="1"/>
</dbReference>
<evidence type="ECO:0000313" key="3">
    <source>
        <dbReference type="EMBL" id="KAE8349517.1"/>
    </source>
</evidence>